<dbReference type="Pfam" id="PF11209">
    <property type="entry name" value="LmeA"/>
    <property type="match status" value="1"/>
</dbReference>
<evidence type="ECO:0000313" key="1">
    <source>
        <dbReference type="EMBL" id="PJI90973.1"/>
    </source>
</evidence>
<evidence type="ECO:0008006" key="3">
    <source>
        <dbReference type="Google" id="ProtNLM"/>
    </source>
</evidence>
<name>A0A2M8WJ86_9MICO</name>
<proteinExistence type="predicted"/>
<comment type="caution">
    <text evidence="1">The sequence shown here is derived from an EMBL/GenBank/DDBJ whole genome shotgun (WGS) entry which is preliminary data.</text>
</comment>
<organism evidence="1 2">
    <name type="scientific">Luteimicrobium subarcticum</name>
    <dbReference type="NCBI Taxonomy" id="620910"/>
    <lineage>
        <taxon>Bacteria</taxon>
        <taxon>Bacillati</taxon>
        <taxon>Actinomycetota</taxon>
        <taxon>Actinomycetes</taxon>
        <taxon>Micrococcales</taxon>
        <taxon>Luteimicrobium</taxon>
    </lineage>
</organism>
<dbReference type="EMBL" id="PGTZ01000009">
    <property type="protein sequence ID" value="PJI90973.1"/>
    <property type="molecule type" value="Genomic_DNA"/>
</dbReference>
<reference evidence="1 2" key="1">
    <citation type="submission" date="2017-11" db="EMBL/GenBank/DDBJ databases">
        <title>Genomic Encyclopedia of Archaeal and Bacterial Type Strains, Phase II (KMG-II): From Individual Species to Whole Genera.</title>
        <authorList>
            <person name="Goeker M."/>
        </authorList>
    </citation>
    <scope>NUCLEOTIDE SEQUENCE [LARGE SCALE GENOMIC DNA]</scope>
    <source>
        <strain evidence="1 2">DSM 22413</strain>
    </source>
</reference>
<dbReference type="OrthoDB" id="3215846at2"/>
<accession>A0A2M8WJ86</accession>
<evidence type="ECO:0000313" key="2">
    <source>
        <dbReference type="Proteomes" id="UP000231586"/>
    </source>
</evidence>
<dbReference type="RefSeq" id="WP_100350376.1">
    <property type="nucleotide sequence ID" value="NZ_PGTZ01000009.1"/>
</dbReference>
<keyword evidence="2" id="KW-1185">Reference proteome</keyword>
<protein>
    <recommendedName>
        <fullName evidence="3">DUF2993 family protein</fullName>
    </recommendedName>
</protein>
<gene>
    <name evidence="1" type="ORF">CLV34_2231</name>
</gene>
<sequence length="233" mass="23638">MRLARNLVVLVVVLAVVAVAAVVVDRVAAHATESRLEKQVAEQAHGTGVDVTVGGFPYLTQLARGTLDEVTLDAASAQFGGVGVRDVHAVGHDVATTSPNVVQDATVDVLVPLATLQEQVDQKVSTPVTLSAEDDGLAAHVTVLGVDAAVIVEPKVSGDRLTVDITGLKVGGLNVGTSRLPSVVRDQVSGISVPLDLPDGVRLTGATVVTGDDGGVRVSAAAQDVPLADLATS</sequence>
<dbReference type="Proteomes" id="UP000231586">
    <property type="component" value="Unassembled WGS sequence"/>
</dbReference>
<dbReference type="AlphaFoldDB" id="A0A2M8WJ86"/>
<dbReference type="InterPro" id="IPR021373">
    <property type="entry name" value="DUF2993"/>
</dbReference>